<dbReference type="PANTHER" id="PTHR47027">
    <property type="entry name" value="REVERSE TRANSCRIPTASE DOMAIN-CONTAINING PROTEIN"/>
    <property type="match status" value="1"/>
</dbReference>
<gene>
    <name evidence="1" type="ORF">KIL84_006644</name>
</gene>
<evidence type="ECO:0008006" key="3">
    <source>
        <dbReference type="Google" id="ProtNLM"/>
    </source>
</evidence>
<accession>A0A9D3X1A9</accession>
<protein>
    <recommendedName>
        <fullName evidence="3">Reverse transcriptase domain-containing protein</fullName>
    </recommendedName>
</protein>
<dbReference type="PANTHER" id="PTHR47027:SF30">
    <property type="entry name" value="THAP-TYPE DOMAIN-CONTAINING PROTEIN"/>
    <property type="match status" value="1"/>
</dbReference>
<dbReference type="Proteomes" id="UP000827986">
    <property type="component" value="Unassembled WGS sequence"/>
</dbReference>
<evidence type="ECO:0000313" key="2">
    <source>
        <dbReference type="Proteomes" id="UP000827986"/>
    </source>
</evidence>
<comment type="caution">
    <text evidence="1">The sequence shown here is derived from an EMBL/GenBank/DDBJ whole genome shotgun (WGS) entry which is preliminary data.</text>
</comment>
<proteinExistence type="predicted"/>
<organism evidence="1 2">
    <name type="scientific">Mauremys mutica</name>
    <name type="common">yellowpond turtle</name>
    <dbReference type="NCBI Taxonomy" id="74926"/>
    <lineage>
        <taxon>Eukaryota</taxon>
        <taxon>Metazoa</taxon>
        <taxon>Chordata</taxon>
        <taxon>Craniata</taxon>
        <taxon>Vertebrata</taxon>
        <taxon>Euteleostomi</taxon>
        <taxon>Archelosauria</taxon>
        <taxon>Testudinata</taxon>
        <taxon>Testudines</taxon>
        <taxon>Cryptodira</taxon>
        <taxon>Durocryptodira</taxon>
        <taxon>Testudinoidea</taxon>
        <taxon>Geoemydidae</taxon>
        <taxon>Geoemydinae</taxon>
        <taxon>Mauremys</taxon>
    </lineage>
</organism>
<dbReference type="AlphaFoldDB" id="A0A9D3X1A9"/>
<reference evidence="1" key="1">
    <citation type="submission" date="2021-09" db="EMBL/GenBank/DDBJ databases">
        <title>The genome of Mauremys mutica provides insights into the evolution of semi-aquatic lifestyle.</title>
        <authorList>
            <person name="Gong S."/>
            <person name="Gao Y."/>
        </authorList>
    </citation>
    <scope>NUCLEOTIDE SEQUENCE</scope>
    <source>
        <strain evidence="1">MM-2020</strain>
        <tissue evidence="1">Muscle</tissue>
    </source>
</reference>
<dbReference type="EMBL" id="JAHDVG010000483">
    <property type="protein sequence ID" value="KAH1171026.1"/>
    <property type="molecule type" value="Genomic_DNA"/>
</dbReference>
<evidence type="ECO:0000313" key="1">
    <source>
        <dbReference type="EMBL" id="KAH1171026.1"/>
    </source>
</evidence>
<keyword evidence="2" id="KW-1185">Reference proteome</keyword>
<name>A0A9D3X1A9_9SAUR</name>
<sequence length="133" mass="15440">MIFTAHHLQEKCSQQHRPLYLAFIDLTKDFDSINREVLWRILLKYECPLKFVTILCLLHDDMQVVILCNRSTAAPFKYADDAVACAHSETDLQAIINIFAEADQKTELTLNIQKAKVLVHNSQHQQYRSMITH</sequence>